<gene>
    <name evidence="2" type="ORF">ISF6_2348</name>
</gene>
<sequence length="247" mass="26949">MRGRDRGRPAQPDRGASLSRTTANALGRRRPRAGQHPARPRSHHSGIPQLRVNETMSLIAIRKRSLVIETIFHEGGPVAERPLKLAAACAVIRNPYAGRYEEDLLPFMAELRTLGTTLAQELVDTLGKENVEVYSKAAIVGVNGEMEHGAVWHEAGGWAMRSVLGEPKAMVPAAKAVASAGYRLMVPLHYIHASYVRSHYNSMEVGIQDAPRPDEILFALVMGTGGRVHSRLGGLTKEKVSVNDGQR</sequence>
<dbReference type="AlphaFoldDB" id="A0A0K8P1L0"/>
<name>A0A0K8P1L0_PISS1</name>
<dbReference type="SUPFAM" id="SSF160519">
    <property type="entry name" value="BB2672-like"/>
    <property type="match status" value="1"/>
</dbReference>
<accession>A0A0K8P1L0</accession>
<evidence type="ECO:0000256" key="1">
    <source>
        <dbReference type="SAM" id="MobiDB-lite"/>
    </source>
</evidence>
<comment type="caution">
    <text evidence="2">The sequence shown here is derived from an EMBL/GenBank/DDBJ whole genome shotgun (WGS) entry which is preliminary data.</text>
</comment>
<dbReference type="Gene3D" id="3.30.1330.110">
    <property type="entry name" value="BB2672"/>
    <property type="match status" value="1"/>
</dbReference>
<evidence type="ECO:0000313" key="3">
    <source>
        <dbReference type="Proteomes" id="UP000037660"/>
    </source>
</evidence>
<dbReference type="InterPro" id="IPR035936">
    <property type="entry name" value="BB2672"/>
</dbReference>
<evidence type="ECO:0008006" key="4">
    <source>
        <dbReference type="Google" id="ProtNLM"/>
    </source>
</evidence>
<dbReference type="Proteomes" id="UP000037660">
    <property type="component" value="Unassembled WGS sequence"/>
</dbReference>
<organism evidence="2 3">
    <name type="scientific">Piscinibacter sakaiensis</name>
    <name type="common">Ideonella sakaiensis</name>
    <dbReference type="NCBI Taxonomy" id="1547922"/>
    <lineage>
        <taxon>Bacteria</taxon>
        <taxon>Pseudomonadati</taxon>
        <taxon>Pseudomonadota</taxon>
        <taxon>Betaproteobacteria</taxon>
        <taxon>Burkholderiales</taxon>
        <taxon>Sphaerotilaceae</taxon>
        <taxon>Piscinibacter</taxon>
    </lineage>
</organism>
<feature type="compositionally biased region" description="Basic residues" evidence="1">
    <location>
        <begin position="27"/>
        <end position="44"/>
    </location>
</feature>
<proteinExistence type="predicted"/>
<dbReference type="Pfam" id="PF06684">
    <property type="entry name" value="AA_synth"/>
    <property type="match status" value="1"/>
</dbReference>
<feature type="region of interest" description="Disordered" evidence="1">
    <location>
        <begin position="1"/>
        <end position="48"/>
    </location>
</feature>
<dbReference type="EMBL" id="BBYR01000036">
    <property type="protein sequence ID" value="GAP36508.1"/>
    <property type="molecule type" value="Genomic_DNA"/>
</dbReference>
<keyword evidence="3" id="KW-1185">Reference proteome</keyword>
<reference evidence="3" key="1">
    <citation type="submission" date="2015-07" db="EMBL/GenBank/DDBJ databases">
        <title>Discovery of a poly(ethylene terephthalate assimilation.</title>
        <authorList>
            <person name="Yoshida S."/>
            <person name="Hiraga K."/>
            <person name="Takehana T."/>
            <person name="Taniguchi I."/>
            <person name="Yamaji H."/>
            <person name="Maeda Y."/>
            <person name="Toyohara K."/>
            <person name="Miyamoto K."/>
            <person name="Kimura Y."/>
            <person name="Oda K."/>
        </authorList>
    </citation>
    <scope>NUCLEOTIDE SEQUENCE [LARGE SCALE GENOMIC DNA]</scope>
    <source>
        <strain evidence="3">NBRC 110686 / TISTR 2288 / 201-F6</strain>
    </source>
</reference>
<dbReference type="STRING" id="1547922.ISF6_2348"/>
<reference evidence="2 3" key="2">
    <citation type="journal article" date="2016" name="Science">
        <title>A bacterium that degrades and assimilates poly(ethylene terephthalate).</title>
        <authorList>
            <person name="Yoshida S."/>
            <person name="Hiraga K."/>
            <person name="Takehana T."/>
            <person name="Taniguchi I."/>
            <person name="Yamaji H."/>
            <person name="Maeda Y."/>
            <person name="Toyohara K."/>
            <person name="Miyamoto K."/>
            <person name="Kimura Y."/>
            <person name="Oda K."/>
        </authorList>
    </citation>
    <scope>NUCLEOTIDE SEQUENCE [LARGE SCALE GENOMIC DNA]</scope>
    <source>
        <strain evidence="3">NBRC 110686 / TISTR 2288 / 201-F6</strain>
    </source>
</reference>
<evidence type="ECO:0000313" key="2">
    <source>
        <dbReference type="EMBL" id="GAP36508.1"/>
    </source>
</evidence>
<dbReference type="InterPro" id="IPR009569">
    <property type="entry name" value="AA_synth_put"/>
</dbReference>
<protein>
    <recommendedName>
        <fullName evidence="4">Amino acid synthesis family protein</fullName>
    </recommendedName>
</protein>